<protein>
    <recommendedName>
        <fullName evidence="5">Secreted protein</fullName>
    </recommendedName>
</protein>
<sequence>MKALFVALFLLLSNNGIYANDFPPPFTAEYKVYAKGFSVGKGTRTLTRLKKGKFLFKTVAETTGFLSFFKKIRFIALGLFFVVRKSLFVSIACLGVSW</sequence>
<proteinExistence type="predicted"/>
<accession>A0A0A6NXY1</accession>
<dbReference type="AlphaFoldDB" id="A0A0A6NXY1"/>
<evidence type="ECO:0000256" key="1">
    <source>
        <dbReference type="SAM" id="Phobius"/>
    </source>
</evidence>
<keyword evidence="4" id="KW-1185">Reference proteome</keyword>
<keyword evidence="1" id="KW-0472">Membrane</keyword>
<gene>
    <name evidence="3" type="ORF">THIOM_003838</name>
</gene>
<feature type="signal peptide" evidence="2">
    <location>
        <begin position="1"/>
        <end position="19"/>
    </location>
</feature>
<keyword evidence="2" id="KW-0732">Signal</keyword>
<evidence type="ECO:0000313" key="3">
    <source>
        <dbReference type="EMBL" id="OAD20458.1"/>
    </source>
</evidence>
<reference evidence="3 4" key="1">
    <citation type="submission" date="2016-05" db="EMBL/GenBank/DDBJ databases">
        <title>Single-cell genome of chain-forming Candidatus Thiomargarita nelsonii and comparison to other large sulfur-oxidizing bacteria.</title>
        <authorList>
            <person name="Winkel M."/>
            <person name="Salman V."/>
            <person name="Woyke T."/>
            <person name="Schulz-Vogt H."/>
            <person name="Richter M."/>
            <person name="Flood B."/>
            <person name="Bailey J."/>
            <person name="Amann R."/>
            <person name="Mussmann M."/>
        </authorList>
    </citation>
    <scope>NUCLEOTIDE SEQUENCE [LARGE SCALE GENOMIC DNA]</scope>
    <source>
        <strain evidence="3 4">THI036</strain>
    </source>
</reference>
<evidence type="ECO:0008006" key="5">
    <source>
        <dbReference type="Google" id="ProtNLM"/>
    </source>
</evidence>
<dbReference type="Proteomes" id="UP000076962">
    <property type="component" value="Unassembled WGS sequence"/>
</dbReference>
<comment type="caution">
    <text evidence="3">The sequence shown here is derived from an EMBL/GenBank/DDBJ whole genome shotgun (WGS) entry which is preliminary data.</text>
</comment>
<feature type="transmembrane region" description="Helical" evidence="1">
    <location>
        <begin position="74"/>
        <end position="96"/>
    </location>
</feature>
<evidence type="ECO:0000313" key="4">
    <source>
        <dbReference type="Proteomes" id="UP000076962"/>
    </source>
</evidence>
<keyword evidence="1" id="KW-1133">Transmembrane helix</keyword>
<evidence type="ECO:0000256" key="2">
    <source>
        <dbReference type="SAM" id="SignalP"/>
    </source>
</evidence>
<dbReference type="EMBL" id="LUTY01002360">
    <property type="protein sequence ID" value="OAD20458.1"/>
    <property type="molecule type" value="Genomic_DNA"/>
</dbReference>
<keyword evidence="1" id="KW-0812">Transmembrane</keyword>
<organism evidence="3 4">
    <name type="scientific">Candidatus Thiomargarita nelsonii</name>
    <dbReference type="NCBI Taxonomy" id="1003181"/>
    <lineage>
        <taxon>Bacteria</taxon>
        <taxon>Pseudomonadati</taxon>
        <taxon>Pseudomonadota</taxon>
        <taxon>Gammaproteobacteria</taxon>
        <taxon>Thiotrichales</taxon>
        <taxon>Thiotrichaceae</taxon>
        <taxon>Thiomargarita</taxon>
    </lineage>
</organism>
<feature type="chain" id="PRO_5010410900" description="Secreted protein" evidence="2">
    <location>
        <begin position="20"/>
        <end position="98"/>
    </location>
</feature>
<name>A0A0A6NXY1_9GAMM</name>